<sequence>MPNTRRPPSLARLQPGTGPARPGTLLARSLAGSVQADPLAGHTVTFGRGGAPDAQLKVGGDDTCVSRRHGELTYQGRSWWLRNTGQRLLRLPRGQLLHTSTEPVPLAAGYTPVFVRGAGFREHLIELYVTDYDDAGPNARETAPTVPPKRWPLDDAERLALIVLGQEYLRYELEPRPLVYRRAVAQLRALRPEYGWTKRRVEERVGAVRRRLHLSGRVQGKLVREEDDDASDATLMHNLLRELVDSTTLVPPDLTELDLALDEAEQRSETGETRPG</sequence>
<dbReference type="CDD" id="cd00060">
    <property type="entry name" value="FHA"/>
    <property type="match status" value="1"/>
</dbReference>
<name>A0ABU2JUY7_9ACTN</name>
<dbReference type="Proteomes" id="UP001183410">
    <property type="component" value="Unassembled WGS sequence"/>
</dbReference>
<dbReference type="RefSeq" id="WP_311668642.1">
    <property type="nucleotide sequence ID" value="NZ_JAVREO010000011.1"/>
</dbReference>
<keyword evidence="5" id="KW-1185">Reference proteome</keyword>
<dbReference type="SUPFAM" id="SSF49879">
    <property type="entry name" value="SMAD/FHA domain"/>
    <property type="match status" value="1"/>
</dbReference>
<dbReference type="PROSITE" id="PS50006">
    <property type="entry name" value="FHA_DOMAIN"/>
    <property type="match status" value="1"/>
</dbReference>
<dbReference type="InterPro" id="IPR008984">
    <property type="entry name" value="SMAD_FHA_dom_sf"/>
</dbReference>
<evidence type="ECO:0000313" key="5">
    <source>
        <dbReference type="Proteomes" id="UP001183410"/>
    </source>
</evidence>
<reference evidence="5" key="1">
    <citation type="submission" date="2023-07" db="EMBL/GenBank/DDBJ databases">
        <title>30 novel species of actinomycetes from the DSMZ collection.</title>
        <authorList>
            <person name="Nouioui I."/>
        </authorList>
    </citation>
    <scope>NUCLEOTIDE SEQUENCE [LARGE SCALE GENOMIC DNA]</scope>
    <source>
        <strain evidence="5">DSM 44915</strain>
    </source>
</reference>
<keyword evidence="1" id="KW-0597">Phosphoprotein</keyword>
<comment type="caution">
    <text evidence="4">The sequence shown here is derived from an EMBL/GenBank/DDBJ whole genome shotgun (WGS) entry which is preliminary data.</text>
</comment>
<accession>A0ABU2JUY7</accession>
<proteinExistence type="predicted"/>
<evidence type="ECO:0000259" key="3">
    <source>
        <dbReference type="PROSITE" id="PS50006"/>
    </source>
</evidence>
<feature type="region of interest" description="Disordered" evidence="2">
    <location>
        <begin position="1"/>
        <end position="21"/>
    </location>
</feature>
<gene>
    <name evidence="4" type="ORF">RM844_19920</name>
</gene>
<protein>
    <submittedName>
        <fullName evidence="4">FHA domain-containing protein</fullName>
    </submittedName>
</protein>
<evidence type="ECO:0000256" key="1">
    <source>
        <dbReference type="ARBA" id="ARBA00022553"/>
    </source>
</evidence>
<organism evidence="4 5">
    <name type="scientific">Streptomyces chisholmiae</name>
    <dbReference type="NCBI Taxonomy" id="3075540"/>
    <lineage>
        <taxon>Bacteria</taxon>
        <taxon>Bacillati</taxon>
        <taxon>Actinomycetota</taxon>
        <taxon>Actinomycetes</taxon>
        <taxon>Kitasatosporales</taxon>
        <taxon>Streptomycetaceae</taxon>
        <taxon>Streptomyces</taxon>
    </lineage>
</organism>
<dbReference type="InterPro" id="IPR000253">
    <property type="entry name" value="FHA_dom"/>
</dbReference>
<evidence type="ECO:0000313" key="4">
    <source>
        <dbReference type="EMBL" id="MDT0268558.1"/>
    </source>
</evidence>
<evidence type="ECO:0000256" key="2">
    <source>
        <dbReference type="SAM" id="MobiDB-lite"/>
    </source>
</evidence>
<feature type="domain" description="FHA" evidence="3">
    <location>
        <begin position="44"/>
        <end position="96"/>
    </location>
</feature>
<dbReference type="EMBL" id="JAVREO010000011">
    <property type="protein sequence ID" value="MDT0268558.1"/>
    <property type="molecule type" value="Genomic_DNA"/>
</dbReference>
<dbReference type="Gene3D" id="2.60.200.20">
    <property type="match status" value="1"/>
</dbReference>